<dbReference type="GO" id="GO:0006598">
    <property type="term" value="P:polyamine catabolic process"/>
    <property type="evidence" value="ECO:0007669"/>
    <property type="project" value="TreeGrafter"/>
</dbReference>
<dbReference type="PROSITE" id="PS51273">
    <property type="entry name" value="GATASE_TYPE_1"/>
    <property type="match status" value="1"/>
</dbReference>
<dbReference type="GO" id="GO:0005829">
    <property type="term" value="C:cytosol"/>
    <property type="evidence" value="ECO:0007669"/>
    <property type="project" value="TreeGrafter"/>
</dbReference>
<dbReference type="PATRIC" id="fig|1088869.3.peg.1664"/>
<dbReference type="InterPro" id="IPR029062">
    <property type="entry name" value="Class_I_gatase-like"/>
</dbReference>
<gene>
    <name evidence="1" type="ORF">GMO_16690</name>
</gene>
<protein>
    <submittedName>
        <fullName evidence="1">Amidotransferase</fullName>
    </submittedName>
</protein>
<dbReference type="CDD" id="cd01745">
    <property type="entry name" value="GATase1_2"/>
    <property type="match status" value="1"/>
</dbReference>
<comment type="caution">
    <text evidence="1">The sequence shown here is derived from an EMBL/GenBank/DDBJ whole genome shotgun (WGS) entry which is preliminary data.</text>
</comment>
<dbReference type="InterPro" id="IPR011697">
    <property type="entry name" value="Peptidase_C26"/>
</dbReference>
<dbReference type="GO" id="GO:0033969">
    <property type="term" value="F:gamma-glutamyl-gamma-aminobutyrate hydrolase activity"/>
    <property type="evidence" value="ECO:0007669"/>
    <property type="project" value="TreeGrafter"/>
</dbReference>
<dbReference type="OrthoDB" id="9813383at2"/>
<organism evidence="1 2">
    <name type="scientific">Gluconobacter morbifer G707</name>
    <dbReference type="NCBI Taxonomy" id="1088869"/>
    <lineage>
        <taxon>Bacteria</taxon>
        <taxon>Pseudomonadati</taxon>
        <taxon>Pseudomonadota</taxon>
        <taxon>Alphaproteobacteria</taxon>
        <taxon>Acetobacterales</taxon>
        <taxon>Acetobacteraceae</taxon>
        <taxon>Gluconobacter</taxon>
    </lineage>
</organism>
<dbReference type="SUPFAM" id="SSF52317">
    <property type="entry name" value="Class I glutamine amidotransferase-like"/>
    <property type="match status" value="1"/>
</dbReference>
<dbReference type="eggNOG" id="COG2071">
    <property type="taxonomic scope" value="Bacteria"/>
</dbReference>
<proteinExistence type="predicted"/>
<reference evidence="1 2" key="1">
    <citation type="submission" date="2011-10" db="EMBL/GenBank/DDBJ databases">
        <title>Genome sequence of Gluconobacter morbifer G707, isolated from Drosophila gut.</title>
        <authorList>
            <person name="Lee W.-J."/>
            <person name="Kim E.-K."/>
        </authorList>
    </citation>
    <scope>NUCLEOTIDE SEQUENCE [LARGE SCALE GENOMIC DNA]</scope>
    <source>
        <strain evidence="1 2">G707</strain>
    </source>
</reference>
<accession>G6XJU0</accession>
<dbReference type="STRING" id="1088869.GMO_16690"/>
<dbReference type="AlphaFoldDB" id="G6XJU0"/>
<keyword evidence="2" id="KW-1185">Reference proteome</keyword>
<keyword evidence="1" id="KW-0808">Transferase</keyword>
<dbReference type="Proteomes" id="UP000004949">
    <property type="component" value="Unassembled WGS sequence"/>
</dbReference>
<dbReference type="Gene3D" id="3.40.50.880">
    <property type="match status" value="1"/>
</dbReference>
<evidence type="ECO:0000313" key="2">
    <source>
        <dbReference type="Proteomes" id="UP000004949"/>
    </source>
</evidence>
<dbReference type="GO" id="GO:0016740">
    <property type="term" value="F:transferase activity"/>
    <property type="evidence" value="ECO:0007669"/>
    <property type="project" value="UniProtKB-KW"/>
</dbReference>
<evidence type="ECO:0000313" key="1">
    <source>
        <dbReference type="EMBL" id="EHH67902.1"/>
    </source>
</evidence>
<dbReference type="PANTHER" id="PTHR43235:SF1">
    <property type="entry name" value="GLUTAMINE AMIDOTRANSFERASE PB2B2.05-RELATED"/>
    <property type="match status" value="1"/>
</dbReference>
<sequence>MMRRMIPSRPPLIGLTLDHEPGGSGQFSRYPFHALRENYFTAVSMAGGLPVGLGYTGDAEDLISRLDGLIVTGGAFDIDPALYGEVPHPLTTPRPARTAAEQALLRAALRQRKPVLGICGGMQLLAVEADGTLIQHLPPERLHEQPNPRHEPGHEVALLPDTRLARIVGTERMNVNSSHHQAVRNAGRATVSARAPDGIIEAIELDDVPFAIGVQWHPEFTLDPGDRRLYAALVEAAAR</sequence>
<dbReference type="EMBL" id="AGQV01000005">
    <property type="protein sequence ID" value="EHH67902.1"/>
    <property type="molecule type" value="Genomic_DNA"/>
</dbReference>
<name>G6XJU0_9PROT</name>
<dbReference type="Pfam" id="PF07722">
    <property type="entry name" value="Peptidase_C26"/>
    <property type="match status" value="1"/>
</dbReference>
<dbReference type="PANTHER" id="PTHR43235">
    <property type="entry name" value="GLUTAMINE AMIDOTRANSFERASE PB2B2.05-RELATED"/>
    <property type="match status" value="1"/>
</dbReference>
<dbReference type="RefSeq" id="WP_008851816.1">
    <property type="nucleotide sequence ID" value="NZ_AGQV01000005.1"/>
</dbReference>
<dbReference type="InterPro" id="IPR044668">
    <property type="entry name" value="PuuD-like"/>
</dbReference>